<organism evidence="3">
    <name type="scientific">Onchocerca flexuosa</name>
    <dbReference type="NCBI Taxonomy" id="387005"/>
    <lineage>
        <taxon>Eukaryota</taxon>
        <taxon>Metazoa</taxon>
        <taxon>Ecdysozoa</taxon>
        <taxon>Nematoda</taxon>
        <taxon>Chromadorea</taxon>
        <taxon>Rhabditida</taxon>
        <taxon>Spirurina</taxon>
        <taxon>Spiruromorpha</taxon>
        <taxon>Filarioidea</taxon>
        <taxon>Onchocercidae</taxon>
        <taxon>Onchocerca</taxon>
    </lineage>
</organism>
<reference evidence="3" key="1">
    <citation type="submission" date="2016-06" db="UniProtKB">
        <authorList>
            <consortium name="WormBaseParasite"/>
        </authorList>
    </citation>
    <scope>IDENTIFICATION</scope>
</reference>
<accession>A0A183GYT0</accession>
<dbReference type="STRING" id="387005.A0A183GYT0"/>
<dbReference type="EMBL" id="UZAJ01000123">
    <property type="protein sequence ID" value="VDO25627.1"/>
    <property type="molecule type" value="Genomic_DNA"/>
</dbReference>
<protein>
    <submittedName>
        <fullName evidence="3">Secreted protein</fullName>
    </submittedName>
</protein>
<evidence type="ECO:0000313" key="1">
    <source>
        <dbReference type="EMBL" id="VDO25627.1"/>
    </source>
</evidence>
<dbReference type="WBParaSite" id="OFLC_0000038901-mRNA-1">
    <property type="protein sequence ID" value="OFLC_0000038901-mRNA-1"/>
    <property type="gene ID" value="OFLC_0000038901"/>
</dbReference>
<dbReference type="AlphaFoldDB" id="A0A183GYT0"/>
<keyword evidence="2" id="KW-1185">Reference proteome</keyword>
<evidence type="ECO:0000313" key="3">
    <source>
        <dbReference type="WBParaSite" id="OFLC_0000038901-mRNA-1"/>
    </source>
</evidence>
<gene>
    <name evidence="1" type="ORF">OFLC_LOCUS390</name>
</gene>
<reference evidence="1 2" key="2">
    <citation type="submission" date="2018-11" db="EMBL/GenBank/DDBJ databases">
        <authorList>
            <consortium name="Pathogen Informatics"/>
        </authorList>
    </citation>
    <scope>NUCLEOTIDE SEQUENCE [LARGE SCALE GENOMIC DNA]</scope>
</reference>
<dbReference type="Proteomes" id="UP000267606">
    <property type="component" value="Unassembled WGS sequence"/>
</dbReference>
<name>A0A183GYT0_9BILA</name>
<sequence length="108" mass="12444">MAWRVCTLVSFCVFLFCKSILLVYDVIVFDDWHPAPHCARHFPPNYTAIITPFIYYLSKLVSPSATTDGCRFLKLNLWMSGVIFRPDRTSRLLLAIVPRRCRKGSSQS</sequence>
<proteinExistence type="predicted"/>
<evidence type="ECO:0000313" key="2">
    <source>
        <dbReference type="Proteomes" id="UP000267606"/>
    </source>
</evidence>